<accession>A0A368FXQ4</accession>
<name>A0A368FXQ4_ANCCA</name>
<gene>
    <name evidence="2" type="ORF">ANCCAN_18551</name>
</gene>
<dbReference type="AlphaFoldDB" id="A0A368FXQ4"/>
<sequence length="132" mass="15055">MNRSRMERISQYSTLQKTSQSTVRSISNKSVRIVTGIVTVFVCTWYLSVASVLTALSLGLREEDLDYVMTLILPQVGPHVDGIFSKLLRTSCMPCLCSCSEATDLLAHDVWIKCRRNIYFTNYFGKEFFHES</sequence>
<keyword evidence="1" id="KW-1133">Transmembrane helix</keyword>
<dbReference type="EMBL" id="JOJR01000645">
    <property type="protein sequence ID" value="RCN35590.1"/>
    <property type="molecule type" value="Genomic_DNA"/>
</dbReference>
<feature type="transmembrane region" description="Helical" evidence="1">
    <location>
        <begin position="33"/>
        <end position="60"/>
    </location>
</feature>
<keyword evidence="3" id="KW-1185">Reference proteome</keyword>
<comment type="caution">
    <text evidence="2">The sequence shown here is derived from an EMBL/GenBank/DDBJ whole genome shotgun (WGS) entry which is preliminary data.</text>
</comment>
<dbReference type="Proteomes" id="UP000252519">
    <property type="component" value="Unassembled WGS sequence"/>
</dbReference>
<keyword evidence="1" id="KW-0812">Transmembrane</keyword>
<evidence type="ECO:0000313" key="3">
    <source>
        <dbReference type="Proteomes" id="UP000252519"/>
    </source>
</evidence>
<evidence type="ECO:0000313" key="2">
    <source>
        <dbReference type="EMBL" id="RCN35590.1"/>
    </source>
</evidence>
<evidence type="ECO:0000256" key="1">
    <source>
        <dbReference type="SAM" id="Phobius"/>
    </source>
</evidence>
<proteinExistence type="predicted"/>
<protein>
    <submittedName>
        <fullName evidence="2">Uncharacterized protein</fullName>
    </submittedName>
</protein>
<reference evidence="2 3" key="1">
    <citation type="submission" date="2014-10" db="EMBL/GenBank/DDBJ databases">
        <title>Draft genome of the hookworm Ancylostoma caninum.</title>
        <authorList>
            <person name="Mitreva M."/>
        </authorList>
    </citation>
    <scope>NUCLEOTIDE SEQUENCE [LARGE SCALE GENOMIC DNA]</scope>
    <source>
        <strain evidence="2 3">Baltimore</strain>
    </source>
</reference>
<keyword evidence="1" id="KW-0472">Membrane</keyword>
<organism evidence="2 3">
    <name type="scientific">Ancylostoma caninum</name>
    <name type="common">Dog hookworm</name>
    <dbReference type="NCBI Taxonomy" id="29170"/>
    <lineage>
        <taxon>Eukaryota</taxon>
        <taxon>Metazoa</taxon>
        <taxon>Ecdysozoa</taxon>
        <taxon>Nematoda</taxon>
        <taxon>Chromadorea</taxon>
        <taxon>Rhabditida</taxon>
        <taxon>Rhabditina</taxon>
        <taxon>Rhabditomorpha</taxon>
        <taxon>Strongyloidea</taxon>
        <taxon>Ancylostomatidae</taxon>
        <taxon>Ancylostomatinae</taxon>
        <taxon>Ancylostoma</taxon>
    </lineage>
</organism>